<dbReference type="Pfam" id="PF00583">
    <property type="entry name" value="Acetyltransf_1"/>
    <property type="match status" value="1"/>
</dbReference>
<dbReference type="CDD" id="cd04301">
    <property type="entry name" value="NAT_SF"/>
    <property type="match status" value="1"/>
</dbReference>
<keyword evidence="1" id="KW-0808">Transferase</keyword>
<organism evidence="4 5">
    <name type="scientific">Occultella glacieicola</name>
    <dbReference type="NCBI Taxonomy" id="2518684"/>
    <lineage>
        <taxon>Bacteria</taxon>
        <taxon>Bacillati</taxon>
        <taxon>Actinomycetota</taxon>
        <taxon>Actinomycetes</taxon>
        <taxon>Micrococcales</taxon>
        <taxon>Ruaniaceae</taxon>
        <taxon>Occultella</taxon>
    </lineage>
</organism>
<name>A0ABY2E1R3_9MICO</name>
<evidence type="ECO:0000256" key="2">
    <source>
        <dbReference type="ARBA" id="ARBA00023315"/>
    </source>
</evidence>
<protein>
    <submittedName>
        <fullName evidence="4">GNAT family N-acetyltransferase</fullName>
    </submittedName>
</protein>
<evidence type="ECO:0000313" key="5">
    <source>
        <dbReference type="Proteomes" id="UP000504882"/>
    </source>
</evidence>
<gene>
    <name evidence="4" type="ORF">EXU48_13360</name>
</gene>
<dbReference type="PANTHER" id="PTHR43877:SF1">
    <property type="entry name" value="ACETYLTRANSFERASE"/>
    <property type="match status" value="1"/>
</dbReference>
<dbReference type="InterPro" id="IPR050832">
    <property type="entry name" value="Bact_Acetyltransf"/>
</dbReference>
<dbReference type="InterPro" id="IPR016181">
    <property type="entry name" value="Acyl_CoA_acyltransferase"/>
</dbReference>
<dbReference type="EMBL" id="SMNA01000006">
    <property type="protein sequence ID" value="TDE92532.1"/>
    <property type="molecule type" value="Genomic_DNA"/>
</dbReference>
<evidence type="ECO:0000256" key="1">
    <source>
        <dbReference type="ARBA" id="ARBA00022679"/>
    </source>
</evidence>
<dbReference type="Proteomes" id="UP000504882">
    <property type="component" value="Unassembled WGS sequence"/>
</dbReference>
<evidence type="ECO:0000259" key="3">
    <source>
        <dbReference type="PROSITE" id="PS51186"/>
    </source>
</evidence>
<proteinExistence type="predicted"/>
<feature type="domain" description="N-acetyltransferase" evidence="3">
    <location>
        <begin position="11"/>
        <end position="164"/>
    </location>
</feature>
<dbReference type="Gene3D" id="3.40.630.30">
    <property type="match status" value="1"/>
</dbReference>
<dbReference type="PANTHER" id="PTHR43877">
    <property type="entry name" value="AMINOALKYLPHOSPHONATE N-ACETYLTRANSFERASE-RELATED-RELATED"/>
    <property type="match status" value="1"/>
</dbReference>
<comment type="caution">
    <text evidence="4">The sequence shown here is derived from an EMBL/GenBank/DDBJ whole genome shotgun (WGS) entry which is preliminary data.</text>
</comment>
<keyword evidence="5" id="KW-1185">Reference proteome</keyword>
<evidence type="ECO:0000313" key="4">
    <source>
        <dbReference type="EMBL" id="TDE92532.1"/>
    </source>
</evidence>
<dbReference type="SUPFAM" id="SSF55729">
    <property type="entry name" value="Acyl-CoA N-acyltransferases (Nat)"/>
    <property type="match status" value="1"/>
</dbReference>
<keyword evidence="2" id="KW-0012">Acyltransferase</keyword>
<reference evidence="4 5" key="1">
    <citation type="submission" date="2019-03" db="EMBL/GenBank/DDBJ databases">
        <title>Genomic features of bacteria from cold environments.</title>
        <authorList>
            <person name="Shen L."/>
        </authorList>
    </citation>
    <scope>NUCLEOTIDE SEQUENCE [LARGE SCALE GENOMIC DNA]</scope>
    <source>
        <strain evidence="5">T3246-1</strain>
    </source>
</reference>
<accession>A0ABY2E1R3</accession>
<dbReference type="PROSITE" id="PS51186">
    <property type="entry name" value="GNAT"/>
    <property type="match status" value="1"/>
</dbReference>
<dbReference type="InterPro" id="IPR000182">
    <property type="entry name" value="GNAT_dom"/>
</dbReference>
<sequence>MMGVTESTHEVEVRPARPDELGQVASLRWHWVHGQPYGGANLPSHDDYVAAAVAWARARADSHVAFIARSSDAAVGMAWLALLERVPAPDRMQRVNGDLQSCYVLREFRGRGIGNRLVAAVLQEAGRRGCEHVTVHASPLSVPMYERAGFEHSPELLWNVPDGA</sequence>